<accession>A0A6A6P6I6</accession>
<dbReference type="Proteomes" id="UP000799766">
    <property type="component" value="Unassembled WGS sequence"/>
</dbReference>
<evidence type="ECO:0000313" key="3">
    <source>
        <dbReference type="Proteomes" id="UP000799766"/>
    </source>
</evidence>
<organism evidence="2 3">
    <name type="scientific">Lineolata rhizophorae</name>
    <dbReference type="NCBI Taxonomy" id="578093"/>
    <lineage>
        <taxon>Eukaryota</taxon>
        <taxon>Fungi</taxon>
        <taxon>Dikarya</taxon>
        <taxon>Ascomycota</taxon>
        <taxon>Pezizomycotina</taxon>
        <taxon>Dothideomycetes</taxon>
        <taxon>Dothideomycetes incertae sedis</taxon>
        <taxon>Lineolatales</taxon>
        <taxon>Lineolataceae</taxon>
        <taxon>Lineolata</taxon>
    </lineage>
</organism>
<protein>
    <submittedName>
        <fullName evidence="2">Uncharacterized protein</fullName>
    </submittedName>
</protein>
<feature type="region of interest" description="Disordered" evidence="1">
    <location>
        <begin position="1"/>
        <end position="63"/>
    </location>
</feature>
<feature type="compositionally biased region" description="Polar residues" evidence="1">
    <location>
        <begin position="45"/>
        <end position="63"/>
    </location>
</feature>
<evidence type="ECO:0000256" key="1">
    <source>
        <dbReference type="SAM" id="MobiDB-lite"/>
    </source>
</evidence>
<gene>
    <name evidence="2" type="ORF">BDY21DRAFT_338301</name>
</gene>
<dbReference type="EMBL" id="MU001675">
    <property type="protein sequence ID" value="KAF2459454.1"/>
    <property type="molecule type" value="Genomic_DNA"/>
</dbReference>
<keyword evidence="3" id="KW-1185">Reference proteome</keyword>
<reference evidence="2" key="1">
    <citation type="journal article" date="2020" name="Stud. Mycol.">
        <title>101 Dothideomycetes genomes: a test case for predicting lifestyles and emergence of pathogens.</title>
        <authorList>
            <person name="Haridas S."/>
            <person name="Albert R."/>
            <person name="Binder M."/>
            <person name="Bloem J."/>
            <person name="Labutti K."/>
            <person name="Salamov A."/>
            <person name="Andreopoulos B."/>
            <person name="Baker S."/>
            <person name="Barry K."/>
            <person name="Bills G."/>
            <person name="Bluhm B."/>
            <person name="Cannon C."/>
            <person name="Castanera R."/>
            <person name="Culley D."/>
            <person name="Daum C."/>
            <person name="Ezra D."/>
            <person name="Gonzalez J."/>
            <person name="Henrissat B."/>
            <person name="Kuo A."/>
            <person name="Liang C."/>
            <person name="Lipzen A."/>
            <person name="Lutzoni F."/>
            <person name="Magnuson J."/>
            <person name="Mondo S."/>
            <person name="Nolan M."/>
            <person name="Ohm R."/>
            <person name="Pangilinan J."/>
            <person name="Park H.-J."/>
            <person name="Ramirez L."/>
            <person name="Alfaro M."/>
            <person name="Sun H."/>
            <person name="Tritt A."/>
            <person name="Yoshinaga Y."/>
            <person name="Zwiers L.-H."/>
            <person name="Turgeon B."/>
            <person name="Goodwin S."/>
            <person name="Spatafora J."/>
            <person name="Crous P."/>
            <person name="Grigoriev I."/>
        </authorList>
    </citation>
    <scope>NUCLEOTIDE SEQUENCE</scope>
    <source>
        <strain evidence="2">ATCC 16933</strain>
    </source>
</reference>
<dbReference type="AlphaFoldDB" id="A0A6A6P6I6"/>
<evidence type="ECO:0000313" key="2">
    <source>
        <dbReference type="EMBL" id="KAF2459454.1"/>
    </source>
</evidence>
<name>A0A6A6P6I6_9PEZI</name>
<sequence>MGLPTPLCPRPSATTHPPKRDLPGYRLRPPARSPTRPCHSLTHPPRTTATPPSLFTFPGESTQARTQKVDFLPFPRRQFVDIRLLQSRLACLHSAVATRGAKNASAAYRVFQGHENRANA</sequence>
<proteinExistence type="predicted"/>